<dbReference type="Gene3D" id="1.10.8.270">
    <property type="entry name" value="putative rabgap domain of human tbc1 domain family member 14 like domains"/>
    <property type="match status" value="1"/>
</dbReference>
<comment type="caution">
    <text evidence="3">The sequence shown here is derived from an EMBL/GenBank/DDBJ whole genome shotgun (WGS) entry which is preliminary data.</text>
</comment>
<feature type="compositionally biased region" description="Low complexity" evidence="1">
    <location>
        <begin position="128"/>
        <end position="154"/>
    </location>
</feature>
<name>A0A9N8ZLI4_9GLOM</name>
<feature type="compositionally biased region" description="Low complexity" evidence="1">
    <location>
        <begin position="250"/>
        <end position="297"/>
    </location>
</feature>
<dbReference type="Gene3D" id="1.10.10.750">
    <property type="entry name" value="Ypt/Rab-GAP domain of gyp1p, domain 1"/>
    <property type="match status" value="1"/>
</dbReference>
<feature type="compositionally biased region" description="Acidic residues" evidence="1">
    <location>
        <begin position="405"/>
        <end position="416"/>
    </location>
</feature>
<dbReference type="InterPro" id="IPR000195">
    <property type="entry name" value="Rab-GAP-TBC_dom"/>
</dbReference>
<dbReference type="SUPFAM" id="SSF47923">
    <property type="entry name" value="Ypt/Rab-GAP domain of gyp1p"/>
    <property type="match status" value="1"/>
</dbReference>
<organism evidence="3 4">
    <name type="scientific">Racocetra fulgida</name>
    <dbReference type="NCBI Taxonomy" id="60492"/>
    <lineage>
        <taxon>Eukaryota</taxon>
        <taxon>Fungi</taxon>
        <taxon>Fungi incertae sedis</taxon>
        <taxon>Mucoromycota</taxon>
        <taxon>Glomeromycotina</taxon>
        <taxon>Glomeromycetes</taxon>
        <taxon>Diversisporales</taxon>
        <taxon>Gigasporaceae</taxon>
        <taxon>Racocetra</taxon>
    </lineage>
</organism>
<feature type="compositionally biased region" description="Low complexity" evidence="1">
    <location>
        <begin position="77"/>
        <end position="100"/>
    </location>
</feature>
<dbReference type="InterPro" id="IPR035969">
    <property type="entry name" value="Rab-GAP_TBC_sf"/>
</dbReference>
<feature type="compositionally biased region" description="Polar residues" evidence="1">
    <location>
        <begin position="319"/>
        <end position="328"/>
    </location>
</feature>
<dbReference type="EMBL" id="CAJVPZ010001784">
    <property type="protein sequence ID" value="CAG8499866.1"/>
    <property type="molecule type" value="Genomic_DNA"/>
</dbReference>
<evidence type="ECO:0000313" key="4">
    <source>
        <dbReference type="Proteomes" id="UP000789396"/>
    </source>
</evidence>
<feature type="compositionally biased region" description="Basic and acidic residues" evidence="1">
    <location>
        <begin position="417"/>
        <end position="432"/>
    </location>
</feature>
<feature type="non-terminal residue" evidence="3">
    <location>
        <position position="1"/>
    </location>
</feature>
<dbReference type="SMART" id="SM00164">
    <property type="entry name" value="TBC"/>
    <property type="match status" value="1"/>
</dbReference>
<dbReference type="Proteomes" id="UP000789396">
    <property type="component" value="Unassembled WGS sequence"/>
</dbReference>
<sequence length="692" mass="76659">MSSQKASKLEKLHQFAAKGKSVSFNGPLKTQLSSKSCDNLARAKNPEGLLPDNSQRQLQQNSYLRPSDVSQNVQTRSRSSSMSSVDIISEPSSPSITPTISITYSNDNQTYFSKPIVKNIDISHVPQSDFSSPNSPLSSPKIIPSDSSSRQFSSPTPPPSSHKIIPSNPPSRQFSSPIPPQSSQNVPPFNPSYRQTSSPTPPPSSPRIAPSNPSYRQPSSPTPPPSSPRIAPSNPSYRQVSSPTPPPSSPRIAPSNPSARQFNSNSPLSSPKIIPSNNSSTRQFSSSPLSSPKVISSNPSARQFSSPTPPLTSPKIVPSSPSARQFSSPTPPLSSPKVVPQILVDDGELEGRHKRHPLKKNYTSKDDFDDDDSLLYNSNNNSLIDITRPMAPFMYENGNDSGTNDSEDISSDEDELETKSLKNMDPKKNTDSTRKDKVLAIDDYGFVHHVADHEIPEGANGIQRIVQVPGVEEKTARSIRSYRDREAKWVSFLGSMDPSMARDSRKIKKLVRLGIPESVRGKAWQFMAGVHKYRKKGVFDKLRDKEKLPIYDDIEKDIDRCYPDHIHFREKGFGQEDLFNILKAYAHYDTVVGYCQGMGRLVGMMLMQMPAEDTFWLLVATIEEYMGEILEFLGSIPHELLTPDLLLDAAFKIKLKRSTIKRLNKKATEKNSGESDKKLKIDGIEFKLIGDN</sequence>
<accession>A0A9N8ZLI4</accession>
<feature type="compositionally biased region" description="Polar residues" evidence="1">
    <location>
        <begin position="52"/>
        <end position="76"/>
    </location>
</feature>
<feature type="region of interest" description="Disordered" evidence="1">
    <location>
        <begin position="23"/>
        <end position="100"/>
    </location>
</feature>
<feature type="region of interest" description="Disordered" evidence="1">
    <location>
        <begin position="127"/>
        <end position="372"/>
    </location>
</feature>
<gene>
    <name evidence="3" type="ORF">RFULGI_LOCUS2385</name>
</gene>
<dbReference type="OrthoDB" id="159449at2759"/>
<dbReference type="Pfam" id="PF00566">
    <property type="entry name" value="RabGAP-TBC"/>
    <property type="match status" value="1"/>
</dbReference>
<dbReference type="PANTHER" id="PTHR47219">
    <property type="entry name" value="RAB GTPASE-ACTIVATING PROTEIN 1-LIKE"/>
    <property type="match status" value="1"/>
</dbReference>
<dbReference type="GO" id="GO:0005096">
    <property type="term" value="F:GTPase activator activity"/>
    <property type="evidence" value="ECO:0007669"/>
    <property type="project" value="TreeGrafter"/>
</dbReference>
<feature type="compositionally biased region" description="Low complexity" evidence="1">
    <location>
        <begin position="161"/>
        <end position="198"/>
    </location>
</feature>
<feature type="compositionally biased region" description="Low complexity" evidence="1">
    <location>
        <begin position="206"/>
        <end position="219"/>
    </location>
</feature>
<dbReference type="PANTHER" id="PTHR47219:SF9">
    <property type="entry name" value="GTPASE ACTIVATING PROTEIN AND CENTROSOME-ASSOCIATED, ISOFORM B"/>
    <property type="match status" value="1"/>
</dbReference>
<evidence type="ECO:0000259" key="2">
    <source>
        <dbReference type="PROSITE" id="PS50086"/>
    </source>
</evidence>
<feature type="domain" description="Rab-GAP TBC" evidence="2">
    <location>
        <begin position="514"/>
        <end position="692"/>
    </location>
</feature>
<dbReference type="FunFam" id="1.10.8.270:FF:000016">
    <property type="entry name" value="TBC1 domain family member 2A"/>
    <property type="match status" value="1"/>
</dbReference>
<protein>
    <submittedName>
        <fullName evidence="3">4776_t:CDS:1</fullName>
    </submittedName>
</protein>
<evidence type="ECO:0000256" key="1">
    <source>
        <dbReference type="SAM" id="MobiDB-lite"/>
    </source>
</evidence>
<feature type="compositionally biased region" description="Polar residues" evidence="1">
    <location>
        <begin position="23"/>
        <end position="37"/>
    </location>
</feature>
<feature type="region of interest" description="Disordered" evidence="1">
    <location>
        <begin position="393"/>
        <end position="432"/>
    </location>
</feature>
<reference evidence="3" key="1">
    <citation type="submission" date="2021-06" db="EMBL/GenBank/DDBJ databases">
        <authorList>
            <person name="Kallberg Y."/>
            <person name="Tangrot J."/>
            <person name="Rosling A."/>
        </authorList>
    </citation>
    <scope>NUCLEOTIDE SEQUENCE</scope>
    <source>
        <strain evidence="3">IN212</strain>
    </source>
</reference>
<dbReference type="PROSITE" id="PS50086">
    <property type="entry name" value="TBC_RABGAP"/>
    <property type="match status" value="1"/>
</dbReference>
<evidence type="ECO:0000313" key="3">
    <source>
        <dbReference type="EMBL" id="CAG8499866.1"/>
    </source>
</evidence>
<proteinExistence type="predicted"/>
<dbReference type="GO" id="GO:0031267">
    <property type="term" value="F:small GTPase binding"/>
    <property type="evidence" value="ECO:0007669"/>
    <property type="project" value="TreeGrafter"/>
</dbReference>
<keyword evidence="4" id="KW-1185">Reference proteome</keyword>
<dbReference type="InterPro" id="IPR050302">
    <property type="entry name" value="Rab_GAP_TBC_domain"/>
</dbReference>
<dbReference type="AlphaFoldDB" id="A0A9N8ZLI4"/>